<dbReference type="PANTHER" id="PTHR33085">
    <property type="entry name" value="OS12G0113100 PROTEIN-RELATED"/>
    <property type="match status" value="1"/>
</dbReference>
<evidence type="ECO:0008006" key="2">
    <source>
        <dbReference type="Google" id="ProtNLM"/>
    </source>
</evidence>
<proteinExistence type="predicted"/>
<dbReference type="EMBL" id="CM008053">
    <property type="protein sequence ID" value="PVH33434.1"/>
    <property type="molecule type" value="Genomic_DNA"/>
</dbReference>
<dbReference type="Gramene" id="PVH33434">
    <property type="protein sequence ID" value="PVH33434"/>
    <property type="gene ID" value="PAHAL_8G003400"/>
</dbReference>
<protein>
    <recommendedName>
        <fullName evidence="2">F-box associated domain-containing protein</fullName>
    </recommendedName>
</protein>
<reference evidence="1" key="1">
    <citation type="submission" date="2018-04" db="EMBL/GenBank/DDBJ databases">
        <title>WGS assembly of Panicum hallii.</title>
        <authorList>
            <person name="Lovell J."/>
            <person name="Jenkins J."/>
            <person name="Lowry D."/>
            <person name="Mamidi S."/>
            <person name="Sreedasyam A."/>
            <person name="Weng X."/>
            <person name="Barry K."/>
            <person name="Bonette J."/>
            <person name="Campitelli B."/>
            <person name="Daum C."/>
            <person name="Gordon S."/>
            <person name="Gould B."/>
            <person name="Lipzen A."/>
            <person name="Macqueen A."/>
            <person name="Palacio-Mejia J."/>
            <person name="Plott C."/>
            <person name="Shakirov E."/>
            <person name="Shu S."/>
            <person name="Yoshinaga Y."/>
            <person name="Zane M."/>
            <person name="Rokhsar D."/>
            <person name="Grimwood J."/>
            <person name="Schmutz J."/>
            <person name="Juenger T."/>
        </authorList>
    </citation>
    <scope>NUCLEOTIDE SEQUENCE [LARGE SCALE GENOMIC DNA]</scope>
    <source>
        <strain evidence="1">FIL2</strain>
    </source>
</reference>
<dbReference type="PANTHER" id="PTHR33085:SF113">
    <property type="entry name" value="OS05G0126000 PROTEIN"/>
    <property type="match status" value="1"/>
</dbReference>
<name>A0A2T8I6Z2_9POAL</name>
<dbReference type="InterPro" id="IPR012871">
    <property type="entry name" value="DUF1668_ORYSA"/>
</dbReference>
<accession>A0A2T8I6Z2</accession>
<dbReference type="AlphaFoldDB" id="A0A2T8I6Z2"/>
<gene>
    <name evidence="1" type="ORF">PAHAL_8G003400</name>
</gene>
<evidence type="ECO:0000313" key="1">
    <source>
        <dbReference type="EMBL" id="PVH33434.1"/>
    </source>
</evidence>
<sequence>MGGMGRMIRRFVNMVAERGSSGMYTLHRLDVWKHLFYPSRAAAEAANKTNVKVPILPWLPAPVMRFESSPTAFWDAGRLEMFALVSPRSGDDRILCCNTAGHTMLYHADSNCIQAMPDLNCGKGFMPMAISIARPGALEEDLYVMNTATNLGDGSSCFEVLKFGSPGSDLGPMGLSGWRWDPLPPPPIAANICSHTVVGGGSTICVSAVTSPSSSAVTFCFDTMKGEWTQAGDGWVLPFDGAAEYVPDLKLWMGFSTDSQQLCAWDLSVMDKPPTLQHSWMDLKTPEEWSASRLSLLNLGGGRFCIAKTFRVMSGTWADSVEDKFAVLTGIEMVTSRGDNDPEEGLKMVRHKSIRYMFTNEMIRWVL</sequence>
<organism evidence="1">
    <name type="scientific">Panicum hallii</name>
    <dbReference type="NCBI Taxonomy" id="206008"/>
    <lineage>
        <taxon>Eukaryota</taxon>
        <taxon>Viridiplantae</taxon>
        <taxon>Streptophyta</taxon>
        <taxon>Embryophyta</taxon>
        <taxon>Tracheophyta</taxon>
        <taxon>Spermatophyta</taxon>
        <taxon>Magnoliopsida</taxon>
        <taxon>Liliopsida</taxon>
        <taxon>Poales</taxon>
        <taxon>Poaceae</taxon>
        <taxon>PACMAD clade</taxon>
        <taxon>Panicoideae</taxon>
        <taxon>Panicodae</taxon>
        <taxon>Paniceae</taxon>
        <taxon>Panicinae</taxon>
        <taxon>Panicum</taxon>
        <taxon>Panicum sect. Panicum</taxon>
    </lineage>
</organism>
<dbReference type="Pfam" id="PF07893">
    <property type="entry name" value="DUF1668"/>
    <property type="match status" value="1"/>
</dbReference>
<dbReference type="Proteomes" id="UP000243499">
    <property type="component" value="Chromosome 8"/>
</dbReference>